<accession>A0A0F9YUV5</accession>
<sequence>MQCKMLKKTSDFRKCKTEKNDKFLTSVRTCLCLFSNIKAYMISKNFLNSKN</sequence>
<dbReference type="AlphaFoldDB" id="A0A0F9YUV5"/>
<organism evidence="1 2">
    <name type="scientific">Vairimorpha ceranae</name>
    <dbReference type="NCBI Taxonomy" id="40302"/>
    <lineage>
        <taxon>Eukaryota</taxon>
        <taxon>Fungi</taxon>
        <taxon>Fungi incertae sedis</taxon>
        <taxon>Microsporidia</taxon>
        <taxon>Nosematidae</taxon>
        <taxon>Vairimorpha</taxon>
    </lineage>
</organism>
<name>A0A0F9YUV5_9MICR</name>
<dbReference type="VEuPathDB" id="MicrosporidiaDB:AAJ76_500061789"/>
<dbReference type="GeneID" id="36320816"/>
<proteinExistence type="predicted"/>
<evidence type="ECO:0000313" key="2">
    <source>
        <dbReference type="Proteomes" id="UP000034350"/>
    </source>
</evidence>
<protein>
    <submittedName>
        <fullName evidence="1">Uncharacterized protein</fullName>
    </submittedName>
</protein>
<dbReference type="Proteomes" id="UP000034350">
    <property type="component" value="Unassembled WGS sequence"/>
</dbReference>
<comment type="caution">
    <text evidence="1">The sequence shown here is derived from an EMBL/GenBank/DDBJ whole genome shotgun (WGS) entry which is preliminary data.</text>
</comment>
<dbReference type="RefSeq" id="XP_024331979.1">
    <property type="nucleotide sequence ID" value="XM_024475869.1"/>
</dbReference>
<reference evidence="1 2" key="1">
    <citation type="journal article" date="2015" name="Environ. Microbiol.">
        <title>Genome analyses suggest the presence of polyploidy and recent human-driven expansions in eight global populations of the honeybee pathogen Nosema ceranae.</title>
        <authorList>
            <person name="Pelin A."/>
            <person name="Selman M."/>
            <person name="Aris-Brosou S."/>
            <person name="Farinelli L."/>
            <person name="Corradi N."/>
        </authorList>
    </citation>
    <scope>NUCLEOTIDE SEQUENCE [LARGE SCALE GENOMIC DNA]</scope>
    <source>
        <strain evidence="1 2">PA08 1199</strain>
    </source>
</reference>
<keyword evidence="2" id="KW-1185">Reference proteome</keyword>
<dbReference type="EMBL" id="JPQZ01000005">
    <property type="protein sequence ID" value="KKO76237.1"/>
    <property type="molecule type" value="Genomic_DNA"/>
</dbReference>
<evidence type="ECO:0000313" key="1">
    <source>
        <dbReference type="EMBL" id="KKO76237.1"/>
    </source>
</evidence>
<gene>
    <name evidence="1" type="ORF">AAJ76_500061789</name>
</gene>